<name>A0AAV4XNG0_CAEEX</name>
<sequence>MIRENKEIAAFDADAKISELKYLPLALQNDLFAQRCTAGEGEKKNQIKLLILNSSAEITEFILFLRRHFELIKRARRNFVHNFQQFGKEDFVLEQKIVKAVLFFAL</sequence>
<dbReference type="Proteomes" id="UP001054945">
    <property type="component" value="Unassembled WGS sequence"/>
</dbReference>
<accession>A0AAV4XNG0</accession>
<dbReference type="AlphaFoldDB" id="A0AAV4XNG0"/>
<evidence type="ECO:0000313" key="1">
    <source>
        <dbReference type="EMBL" id="GIY95521.1"/>
    </source>
</evidence>
<organism evidence="1 2">
    <name type="scientific">Caerostris extrusa</name>
    <name type="common">Bark spider</name>
    <name type="synonym">Caerostris bankana</name>
    <dbReference type="NCBI Taxonomy" id="172846"/>
    <lineage>
        <taxon>Eukaryota</taxon>
        <taxon>Metazoa</taxon>
        <taxon>Ecdysozoa</taxon>
        <taxon>Arthropoda</taxon>
        <taxon>Chelicerata</taxon>
        <taxon>Arachnida</taxon>
        <taxon>Araneae</taxon>
        <taxon>Araneomorphae</taxon>
        <taxon>Entelegynae</taxon>
        <taxon>Araneoidea</taxon>
        <taxon>Araneidae</taxon>
        <taxon>Caerostris</taxon>
    </lineage>
</organism>
<gene>
    <name evidence="1" type="ORF">CEXT_60321</name>
</gene>
<comment type="caution">
    <text evidence="1">The sequence shown here is derived from an EMBL/GenBank/DDBJ whole genome shotgun (WGS) entry which is preliminary data.</text>
</comment>
<protein>
    <submittedName>
        <fullName evidence="1">Uncharacterized protein</fullName>
    </submittedName>
</protein>
<reference evidence="1 2" key="1">
    <citation type="submission" date="2021-06" db="EMBL/GenBank/DDBJ databases">
        <title>Caerostris extrusa draft genome.</title>
        <authorList>
            <person name="Kono N."/>
            <person name="Arakawa K."/>
        </authorList>
    </citation>
    <scope>NUCLEOTIDE SEQUENCE [LARGE SCALE GENOMIC DNA]</scope>
</reference>
<dbReference type="EMBL" id="BPLR01000536">
    <property type="protein sequence ID" value="GIY95521.1"/>
    <property type="molecule type" value="Genomic_DNA"/>
</dbReference>
<evidence type="ECO:0000313" key="2">
    <source>
        <dbReference type="Proteomes" id="UP001054945"/>
    </source>
</evidence>
<proteinExistence type="predicted"/>
<keyword evidence="2" id="KW-1185">Reference proteome</keyword>